<dbReference type="SUPFAM" id="SSF53383">
    <property type="entry name" value="PLP-dependent transferases"/>
    <property type="match status" value="1"/>
</dbReference>
<keyword evidence="9" id="KW-1185">Reference proteome</keyword>
<evidence type="ECO:0000256" key="5">
    <source>
        <dbReference type="ARBA" id="ARBA00023239"/>
    </source>
</evidence>
<protein>
    <submittedName>
        <fullName evidence="8">Aromatic-aminoacid decarboxylase</fullName>
    </submittedName>
</protein>
<sequence length="576" mass="63575">MRHSCLQSYSQAKGNGLQNEGFRHVNARANAFNGFLSRQPRVNKNTRFLARVQSEQSPHTNESTPEASTSGRPYSQEDLNDYHHVIDTEQFRSLGYKVVDFIADYYKGLEEGRHPVKPNIKPGFLNGQLPKSPPEKPEPWANIFEDFKSKLMPGVLHWQSPSFYGYFPANSSYPSMLADWLGSASNMIGFSWAAGPVSTELEMLMMDWLGQLLGLPSKFLYSSGHQQRGSAPCSPGSPCTHSQGVPKSIRPQPVDVHKCNAVQGTSSEAVLVALLAARARTLRGRPKSDALNLVAYSSDQAHSAFKKACMIVGINHVRVLPTRAEDDYALQPSVLQAAIEEDIASGLLPCYLCATIGTTSSCAVDPVGDLARVGRAAATGPVWSHVDAAYAGSAAVCPEQRAMHFQGLEELDSYSFNPHKWMLTNFDCCAMWTADATGNALDLKDLQIPLGRRFRSLKLLFVMRCYGAERLRAYIRHHCALAAWFADKMQEDSRFELAAPQRFGLVCFRLAGMPNEVNKALLDALNARGDMFLIHTELNGKYTIRLAVGSTGTQLRHVQHVWVVVQEEASKLLAAQ</sequence>
<proteinExistence type="inferred from homology"/>
<comment type="cofactor">
    <cofactor evidence="1 6">
        <name>pyridoxal 5'-phosphate</name>
        <dbReference type="ChEBI" id="CHEBI:597326"/>
    </cofactor>
</comment>
<dbReference type="InterPro" id="IPR015424">
    <property type="entry name" value="PyrdxlP-dep_Trfase"/>
</dbReference>
<dbReference type="PRINTS" id="PR00800">
    <property type="entry name" value="YHDCRBOXLASE"/>
</dbReference>
<evidence type="ECO:0000256" key="6">
    <source>
        <dbReference type="RuleBase" id="RU000382"/>
    </source>
</evidence>
<comment type="similarity">
    <text evidence="2 6">Belongs to the group II decarboxylase family.</text>
</comment>
<evidence type="ECO:0000313" key="8">
    <source>
        <dbReference type="EMBL" id="KAF5828168.1"/>
    </source>
</evidence>
<keyword evidence="4 6" id="KW-0663">Pyridoxal phosphate</keyword>
<dbReference type="InterPro" id="IPR015421">
    <property type="entry name" value="PyrdxlP-dep_Trfase_major"/>
</dbReference>
<dbReference type="Gene3D" id="1.20.1340.10">
    <property type="entry name" value="dopa decarboxylase, N-terminal domain"/>
    <property type="match status" value="1"/>
</dbReference>
<evidence type="ECO:0000313" key="9">
    <source>
        <dbReference type="Proteomes" id="UP000815325"/>
    </source>
</evidence>
<evidence type="ECO:0000256" key="3">
    <source>
        <dbReference type="ARBA" id="ARBA00022793"/>
    </source>
</evidence>
<gene>
    <name evidence="8" type="ORF">DUNSADRAFT_18094</name>
</gene>
<name>A0ABQ7G0M8_DUNSA</name>
<evidence type="ECO:0000256" key="4">
    <source>
        <dbReference type="ARBA" id="ARBA00022898"/>
    </source>
</evidence>
<comment type="caution">
    <text evidence="8">The sequence shown here is derived from an EMBL/GenBank/DDBJ whole genome shotgun (WGS) entry which is preliminary data.</text>
</comment>
<dbReference type="Pfam" id="PF00282">
    <property type="entry name" value="Pyridoxal_deC"/>
    <property type="match status" value="2"/>
</dbReference>
<evidence type="ECO:0000256" key="2">
    <source>
        <dbReference type="ARBA" id="ARBA00009533"/>
    </source>
</evidence>
<reference evidence="8" key="1">
    <citation type="submission" date="2017-08" db="EMBL/GenBank/DDBJ databases">
        <authorList>
            <person name="Polle J.E."/>
            <person name="Barry K."/>
            <person name="Cushman J."/>
            <person name="Schmutz J."/>
            <person name="Tran D."/>
            <person name="Hathwaick L.T."/>
            <person name="Yim W.C."/>
            <person name="Jenkins J."/>
            <person name="Mckie-Krisberg Z.M."/>
            <person name="Prochnik S."/>
            <person name="Lindquist E."/>
            <person name="Dockter R.B."/>
            <person name="Adam C."/>
            <person name="Molina H."/>
            <person name="Bunkerborg J."/>
            <person name="Jin E."/>
            <person name="Buchheim M."/>
            <person name="Magnuson J."/>
        </authorList>
    </citation>
    <scope>NUCLEOTIDE SEQUENCE</scope>
    <source>
        <strain evidence="8">CCAP 19/18</strain>
    </source>
</reference>
<feature type="compositionally biased region" description="Polar residues" evidence="7">
    <location>
        <begin position="53"/>
        <end position="73"/>
    </location>
</feature>
<evidence type="ECO:0000256" key="7">
    <source>
        <dbReference type="SAM" id="MobiDB-lite"/>
    </source>
</evidence>
<feature type="region of interest" description="Disordered" evidence="7">
    <location>
        <begin position="51"/>
        <end position="77"/>
    </location>
</feature>
<dbReference type="InterPro" id="IPR010977">
    <property type="entry name" value="Aromatic_deC"/>
</dbReference>
<keyword evidence="5 6" id="KW-0456">Lyase</keyword>
<dbReference type="PANTHER" id="PTHR11999:SF70">
    <property type="entry name" value="MIP05841P"/>
    <property type="match status" value="1"/>
</dbReference>
<accession>A0ABQ7G0M8</accession>
<dbReference type="Gene3D" id="3.40.640.10">
    <property type="entry name" value="Type I PLP-dependent aspartate aminotransferase-like (Major domain)"/>
    <property type="match status" value="1"/>
</dbReference>
<organism evidence="8 9">
    <name type="scientific">Dunaliella salina</name>
    <name type="common">Green alga</name>
    <name type="synonym">Protococcus salinus</name>
    <dbReference type="NCBI Taxonomy" id="3046"/>
    <lineage>
        <taxon>Eukaryota</taxon>
        <taxon>Viridiplantae</taxon>
        <taxon>Chlorophyta</taxon>
        <taxon>core chlorophytes</taxon>
        <taxon>Chlorophyceae</taxon>
        <taxon>CS clade</taxon>
        <taxon>Chlamydomonadales</taxon>
        <taxon>Dunaliellaceae</taxon>
        <taxon>Dunaliella</taxon>
    </lineage>
</organism>
<dbReference type="Proteomes" id="UP000815325">
    <property type="component" value="Unassembled WGS sequence"/>
</dbReference>
<dbReference type="InterPro" id="IPR015422">
    <property type="entry name" value="PyrdxlP-dep_Trfase_small"/>
</dbReference>
<dbReference type="InterPro" id="IPR002129">
    <property type="entry name" value="PyrdxlP-dep_de-COase"/>
</dbReference>
<evidence type="ECO:0000256" key="1">
    <source>
        <dbReference type="ARBA" id="ARBA00001933"/>
    </source>
</evidence>
<dbReference type="Gene3D" id="3.90.1150.10">
    <property type="entry name" value="Aspartate Aminotransferase, domain 1"/>
    <property type="match status" value="1"/>
</dbReference>
<dbReference type="PANTHER" id="PTHR11999">
    <property type="entry name" value="GROUP II PYRIDOXAL-5-PHOSPHATE DECARBOXYLASE"/>
    <property type="match status" value="1"/>
</dbReference>
<dbReference type="EMBL" id="MU070349">
    <property type="protein sequence ID" value="KAF5828168.1"/>
    <property type="molecule type" value="Genomic_DNA"/>
</dbReference>
<keyword evidence="3" id="KW-0210">Decarboxylase</keyword>